<dbReference type="GeneID" id="37640865"/>
<organism evidence="3 4">
    <name type="scientific">Natrarchaeobaculum sulfurireducens</name>
    <dbReference type="NCBI Taxonomy" id="2044521"/>
    <lineage>
        <taxon>Archaea</taxon>
        <taxon>Methanobacteriati</taxon>
        <taxon>Methanobacteriota</taxon>
        <taxon>Stenosarchaea group</taxon>
        <taxon>Halobacteria</taxon>
        <taxon>Halobacteriales</taxon>
        <taxon>Natrialbaceae</taxon>
        <taxon>Natrarchaeobaculum</taxon>
    </lineage>
</organism>
<accession>A0A346PB40</accession>
<evidence type="ECO:0000313" key="2">
    <source>
        <dbReference type="EMBL" id="AXR76735.1"/>
    </source>
</evidence>
<accession>A0A346PLL1</accession>
<keyword evidence="4" id="KW-1185">Reference proteome</keyword>
<dbReference type="KEGG" id="nan:AArc1_0391"/>
<proteinExistence type="predicted"/>
<name>A0A346PLL1_9EURY</name>
<evidence type="ECO:0000313" key="5">
    <source>
        <dbReference type="Proteomes" id="UP000258707"/>
    </source>
</evidence>
<dbReference type="KEGG" id="nag:AArcMg_0383"/>
<dbReference type="RefSeq" id="WP_117362853.1">
    <property type="nucleotide sequence ID" value="NZ_CP024047.1"/>
</dbReference>
<keyword evidence="1" id="KW-0175">Coiled coil</keyword>
<reference evidence="4" key="2">
    <citation type="submission" date="2018-02" db="EMBL/GenBank/DDBJ databases">
        <title>Phenotypic and genomic properties of facultatively anaerobic sulfur-reducing natronoarchaea from hypersaline soda lakes.</title>
        <authorList>
            <person name="Sorokin D.Y."/>
            <person name="Kublanov I.V."/>
            <person name="Roman P."/>
            <person name="Sinninghe Damste J.S."/>
            <person name="Golyshin P.N."/>
            <person name="Rojo D."/>
            <person name="Ciordia S."/>
            <person name="Mena M.D.C."/>
            <person name="Ferrer M."/>
            <person name="Messina E."/>
            <person name="Smedile F."/>
            <person name="La Spada G."/>
            <person name="La Cono V."/>
            <person name="Yakimov M.M."/>
        </authorList>
    </citation>
    <scope>NUCLEOTIDE SEQUENCE [LARGE SCALE GENOMIC DNA]</scope>
    <source>
        <strain evidence="4">AArc-Mg</strain>
    </source>
</reference>
<evidence type="ECO:0000313" key="4">
    <source>
        <dbReference type="Proteomes" id="UP000258613"/>
    </source>
</evidence>
<gene>
    <name evidence="2" type="ORF">AArc1_0391</name>
    <name evidence="3" type="ORF">AArcMg_0383</name>
</gene>
<evidence type="ECO:0000313" key="3">
    <source>
        <dbReference type="EMBL" id="AXR80406.1"/>
    </source>
</evidence>
<reference evidence="3" key="3">
    <citation type="journal article" date="2019" name="Int. J. Syst. Evol. Microbiol.">
        <title>Natronolimnobius sulfurireducens sp. nov. and Halalkaliarchaeum desulfuricum gen. nov., sp. nov., the first sulfur-respiring alkaliphilic haloarchaea from hypersaline alkaline lakes.</title>
        <authorList>
            <person name="Sorokin D.Y."/>
            <person name="Yakimov M."/>
            <person name="Messina E."/>
            <person name="Merkel A.Y."/>
            <person name="Bale N.J."/>
            <person name="Sinninghe Damste J.S."/>
        </authorList>
    </citation>
    <scope>NUCLEOTIDE SEQUENCE</scope>
    <source>
        <strain evidence="3">AArc-Mg</strain>
        <strain evidence="2">AArc1</strain>
    </source>
</reference>
<reference evidence="5" key="1">
    <citation type="submission" date="2017-10" db="EMBL/GenBank/DDBJ databases">
        <title>Phenotypic and genomic properties of facultatively anaerobic sulfur-reducing natronoarchaea from hypersaline soda lakes.</title>
        <authorList>
            <person name="Sorokin D.Y."/>
            <person name="Kublanov I.V."/>
            <person name="Roman P."/>
            <person name="Sinninghe Damste J.S."/>
            <person name="Golyshin P.N."/>
            <person name="Rojo D."/>
            <person name="Ciordia S."/>
            <person name="Mena Md.C."/>
            <person name="Ferrer M."/>
            <person name="Messina E."/>
            <person name="Smedile F."/>
            <person name="La Spada G."/>
            <person name="La Cono V."/>
            <person name="Yakimov M.M."/>
        </authorList>
    </citation>
    <scope>NUCLEOTIDE SEQUENCE [LARGE SCALE GENOMIC DNA]</scope>
    <source>
        <strain evidence="5">AArc1</strain>
    </source>
</reference>
<feature type="coiled-coil region" evidence="1">
    <location>
        <begin position="116"/>
        <end position="143"/>
    </location>
</feature>
<dbReference type="Proteomes" id="UP000258613">
    <property type="component" value="Chromosome"/>
</dbReference>
<protein>
    <submittedName>
        <fullName evidence="3">Uncharacterized protein</fullName>
    </submittedName>
</protein>
<sequence>MTWDDPRDTPETLREEAAEYDEIVAALEDLIAEVRDEPVKGSRLEGLYDEVTTSDPGIWNTATAFIDVEDGEAVVTEESKLAQGKWAPEIVEGCDAMVTLEIQTGLMPDDFKYLVSKEADDRIDEFREAAAKARQRAAELEAGDDED</sequence>
<dbReference type="EMBL" id="CP024047">
    <property type="protein sequence ID" value="AXR76735.1"/>
    <property type="molecule type" value="Genomic_DNA"/>
</dbReference>
<dbReference type="Proteomes" id="UP000258707">
    <property type="component" value="Chromosome"/>
</dbReference>
<dbReference type="EMBL" id="CP027033">
    <property type="protein sequence ID" value="AXR80406.1"/>
    <property type="molecule type" value="Genomic_DNA"/>
</dbReference>
<evidence type="ECO:0000256" key="1">
    <source>
        <dbReference type="SAM" id="Coils"/>
    </source>
</evidence>
<dbReference type="OrthoDB" id="157412at2157"/>
<dbReference type="AlphaFoldDB" id="A0A346PLL1"/>